<gene>
    <name evidence="2" type="ORF">SAMN05444422_108235</name>
</gene>
<protein>
    <recommendedName>
        <fullName evidence="4">ABC transporter permease</fullName>
    </recommendedName>
</protein>
<evidence type="ECO:0008006" key="4">
    <source>
        <dbReference type="Google" id="ProtNLM"/>
    </source>
</evidence>
<feature type="transmembrane region" description="Helical" evidence="1">
    <location>
        <begin position="7"/>
        <end position="28"/>
    </location>
</feature>
<proteinExistence type="predicted"/>
<dbReference type="AlphaFoldDB" id="A0A1I1JB94"/>
<accession>A0A1I1JB94</accession>
<keyword evidence="1" id="KW-0472">Membrane</keyword>
<keyword evidence="1" id="KW-0812">Transmembrane</keyword>
<sequence length="124" mass="13250">MKRTLTRIAAVAITIHGLIHLLGTGVYLELFELAELPYKTTLLGGVLDVGDTGIRVVGALNAVAAVGFVLSAAAMVTRWTHWRPLLFAVTVLSLVLTTLDWTVAFAGILANLAILAFLAAWPRL</sequence>
<dbReference type="RefSeq" id="WP_089789062.1">
    <property type="nucleotide sequence ID" value="NZ_FOKW01000008.1"/>
</dbReference>
<dbReference type="Proteomes" id="UP000199161">
    <property type="component" value="Unassembled WGS sequence"/>
</dbReference>
<organism evidence="2 3">
    <name type="scientific">Natronobacterium haloterrestre</name>
    <name type="common">Halobiforma haloterrestris</name>
    <dbReference type="NCBI Taxonomy" id="148448"/>
    <lineage>
        <taxon>Archaea</taxon>
        <taxon>Methanobacteriati</taxon>
        <taxon>Methanobacteriota</taxon>
        <taxon>Stenosarchaea group</taxon>
        <taxon>Halobacteria</taxon>
        <taxon>Halobacteriales</taxon>
        <taxon>Natrialbaceae</taxon>
        <taxon>Natronobacterium</taxon>
    </lineage>
</organism>
<keyword evidence="1" id="KW-1133">Transmembrane helix</keyword>
<keyword evidence="3" id="KW-1185">Reference proteome</keyword>
<feature type="transmembrane region" description="Helical" evidence="1">
    <location>
        <begin position="85"/>
        <end position="118"/>
    </location>
</feature>
<dbReference type="OrthoDB" id="164037at2157"/>
<name>A0A1I1JB94_NATHA</name>
<feature type="transmembrane region" description="Helical" evidence="1">
    <location>
        <begin position="52"/>
        <end position="73"/>
    </location>
</feature>
<reference evidence="3" key="1">
    <citation type="submission" date="2016-10" db="EMBL/GenBank/DDBJ databases">
        <authorList>
            <person name="Varghese N."/>
            <person name="Submissions S."/>
        </authorList>
    </citation>
    <scope>NUCLEOTIDE SEQUENCE [LARGE SCALE GENOMIC DNA]</scope>
    <source>
        <strain evidence="3">DSM 13078</strain>
    </source>
</reference>
<evidence type="ECO:0000256" key="1">
    <source>
        <dbReference type="SAM" id="Phobius"/>
    </source>
</evidence>
<dbReference type="EMBL" id="FOKW01000008">
    <property type="protein sequence ID" value="SFC45824.1"/>
    <property type="molecule type" value="Genomic_DNA"/>
</dbReference>
<evidence type="ECO:0000313" key="2">
    <source>
        <dbReference type="EMBL" id="SFC45824.1"/>
    </source>
</evidence>
<evidence type="ECO:0000313" key="3">
    <source>
        <dbReference type="Proteomes" id="UP000199161"/>
    </source>
</evidence>